<dbReference type="InterPro" id="IPR009678">
    <property type="entry name" value="Phage_tail_completion_R"/>
</dbReference>
<name>A0AAP7FN08_9PSED</name>
<evidence type="ECO:0000313" key="2">
    <source>
        <dbReference type="Proteomes" id="UP000077242"/>
    </source>
</evidence>
<organism evidence="1 2">
    <name type="scientific">Pseudomonas monteilii</name>
    <dbReference type="NCBI Taxonomy" id="76759"/>
    <lineage>
        <taxon>Bacteria</taxon>
        <taxon>Pseudomonadati</taxon>
        <taxon>Pseudomonadota</taxon>
        <taxon>Gammaproteobacteria</taxon>
        <taxon>Pseudomonadales</taxon>
        <taxon>Pseudomonadaceae</taxon>
        <taxon>Pseudomonas</taxon>
    </lineage>
</organism>
<reference evidence="2" key="1">
    <citation type="submission" date="2016-02" db="EMBL/GenBank/DDBJ databases">
        <title>Dietzia cinnamea strain CD11_5 genome sequencing and assembly.</title>
        <authorList>
            <person name="Kaur G."/>
            <person name="Nair G.R."/>
            <person name="Mayilraj S."/>
        </authorList>
    </citation>
    <scope>NUCLEOTIDE SEQUENCE [LARGE SCALE GENOMIC DNA]</scope>
    <source>
        <strain evidence="2">CD10_2</strain>
    </source>
</reference>
<protein>
    <submittedName>
        <fullName evidence="1">Phage tail protein</fullName>
    </submittedName>
</protein>
<dbReference type="AlphaFoldDB" id="A0AAP7FN08"/>
<comment type="caution">
    <text evidence="1">The sequence shown here is derived from an EMBL/GenBank/DDBJ whole genome shotgun (WGS) entry which is preliminary data.</text>
</comment>
<gene>
    <name evidence="1" type="ORF">AYJ70_07610</name>
</gene>
<dbReference type="Proteomes" id="UP000077242">
    <property type="component" value="Unassembled WGS sequence"/>
</dbReference>
<dbReference type="Pfam" id="PF06891">
    <property type="entry name" value="P2_Phage_GpR"/>
    <property type="match status" value="1"/>
</dbReference>
<evidence type="ECO:0000313" key="1">
    <source>
        <dbReference type="EMBL" id="OAH52416.1"/>
    </source>
</evidence>
<dbReference type="EMBL" id="LSTU01000023">
    <property type="protein sequence ID" value="OAH52416.1"/>
    <property type="molecule type" value="Genomic_DNA"/>
</dbReference>
<accession>A0AAP7FN08</accession>
<sequence length="148" mass="17168">MRKIQALTAYLLDRQLVLPEQLQSWVEQMDSELIWKETERGLHMGDMTYRAIFDLERFNGSPSRLLALVGTWLEANDPDREDLPAPAFVIEPIDLDNELFDVELTLQFVEPQYLAEDDDGEFQAFGKTWAFVPYDLWIAEEGEAVARE</sequence>
<dbReference type="RefSeq" id="WP_063977332.1">
    <property type="nucleotide sequence ID" value="NZ_JAJSRG010000010.1"/>
</dbReference>
<proteinExistence type="predicted"/>